<evidence type="ECO:0000313" key="4">
    <source>
        <dbReference type="Proteomes" id="UP001139450"/>
    </source>
</evidence>
<dbReference type="InterPro" id="IPR036514">
    <property type="entry name" value="SGNH_hydro_sf"/>
</dbReference>
<dbReference type="InterPro" id="IPR013830">
    <property type="entry name" value="SGNH_hydro"/>
</dbReference>
<dbReference type="AlphaFoldDB" id="A0A9X1X7C3"/>
<feature type="domain" description="SGNH hydrolase-type esterase" evidence="2">
    <location>
        <begin position="53"/>
        <end position="231"/>
    </location>
</feature>
<dbReference type="SUPFAM" id="SSF52266">
    <property type="entry name" value="SGNH hydrolase"/>
    <property type="match status" value="1"/>
</dbReference>
<dbReference type="PANTHER" id="PTHR34407:SF1">
    <property type="entry name" value="SGNH HYDROLASE-TYPE ESTERASE DOMAIN-CONTAINING PROTEIN"/>
    <property type="match status" value="1"/>
</dbReference>
<evidence type="ECO:0000256" key="1">
    <source>
        <dbReference type="SAM" id="SignalP"/>
    </source>
</evidence>
<dbReference type="Gene3D" id="3.40.50.1110">
    <property type="entry name" value="SGNH hydrolase"/>
    <property type="match status" value="1"/>
</dbReference>
<accession>A0A9X1X7C3</accession>
<dbReference type="RefSeq" id="WP_245131241.1">
    <property type="nucleotide sequence ID" value="NZ_JALJEJ010000007.1"/>
</dbReference>
<proteinExistence type="predicted"/>
<dbReference type="Pfam" id="PF13472">
    <property type="entry name" value="Lipase_GDSL_2"/>
    <property type="match status" value="1"/>
</dbReference>
<keyword evidence="4" id="KW-1185">Reference proteome</keyword>
<feature type="chain" id="PRO_5040859480" evidence="1">
    <location>
        <begin position="26"/>
        <end position="410"/>
    </location>
</feature>
<dbReference type="Proteomes" id="UP001139450">
    <property type="component" value="Unassembled WGS sequence"/>
</dbReference>
<name>A0A9X1X7C3_9SPHI</name>
<comment type="caution">
    <text evidence="3">The sequence shown here is derived from an EMBL/GenBank/DDBJ whole genome shotgun (WGS) entry which is preliminary data.</text>
</comment>
<dbReference type="PANTHER" id="PTHR34407">
    <property type="entry name" value="EXPRESSED PROTEIN"/>
    <property type="match status" value="1"/>
</dbReference>
<feature type="signal peptide" evidence="1">
    <location>
        <begin position="1"/>
        <end position="25"/>
    </location>
</feature>
<dbReference type="GO" id="GO:0016788">
    <property type="term" value="F:hydrolase activity, acting on ester bonds"/>
    <property type="evidence" value="ECO:0007669"/>
    <property type="project" value="UniProtKB-ARBA"/>
</dbReference>
<protein>
    <submittedName>
        <fullName evidence="3">GDSL-type esterase/lipase family protein</fullName>
    </submittedName>
</protein>
<organism evidence="3 4">
    <name type="scientific">Mucilaginibacter straminoryzae</name>
    <dbReference type="NCBI Taxonomy" id="2932774"/>
    <lineage>
        <taxon>Bacteria</taxon>
        <taxon>Pseudomonadati</taxon>
        <taxon>Bacteroidota</taxon>
        <taxon>Sphingobacteriia</taxon>
        <taxon>Sphingobacteriales</taxon>
        <taxon>Sphingobacteriaceae</taxon>
        <taxon>Mucilaginibacter</taxon>
    </lineage>
</organism>
<dbReference type="Gene3D" id="2.60.120.260">
    <property type="entry name" value="Galactose-binding domain-like"/>
    <property type="match status" value="1"/>
</dbReference>
<evidence type="ECO:0000259" key="2">
    <source>
        <dbReference type="Pfam" id="PF13472"/>
    </source>
</evidence>
<sequence>MTKLSRFILCGIVSVLLLATAKAQAITPYQLRSGLPHVFEKLKQHRPLVIAYLGGSITEMAGYRLQTESYFKSAYPSSKITTINAGVGGTGSYLAAFRLKQDVLRYQPDLVFVEFAVNDDQEDAQKSKEAIEGIVRQIKRANPQTDICLLYTVYEPMLALYRQGKLPSSVTNTEAIAAHYNLPSINLAPLVLERLKQGSLVFKADKNISSKANQLVFTNDGTHPTQEGHKIYTAEIISAWKLLRNVKLVKMGSPSLMYPHALQYASIQQLKPEWFSGNWQSGKKMPELNQFLKNLPGLVYTDDPNSSITLKFKGREIGFEDIIGPSSNIASITIDGITVKRYRFDPYAFYYHRSYFFVDGLKDGPHTVGIRLDTSLIDKLKMLAPGHKDNLPSYRRKELYIGDVLLNGQP</sequence>
<evidence type="ECO:0000313" key="3">
    <source>
        <dbReference type="EMBL" id="MCJ8211033.1"/>
    </source>
</evidence>
<gene>
    <name evidence="3" type="ORF">MUY27_15045</name>
</gene>
<reference evidence="3" key="1">
    <citation type="submission" date="2022-04" db="EMBL/GenBank/DDBJ databases">
        <title>Mucilaginibacter sp. RS28 isolated from freshwater.</title>
        <authorList>
            <person name="Ko S.-R."/>
        </authorList>
    </citation>
    <scope>NUCLEOTIDE SEQUENCE</scope>
    <source>
        <strain evidence="3">RS28</strain>
    </source>
</reference>
<dbReference type="EMBL" id="JALJEJ010000007">
    <property type="protein sequence ID" value="MCJ8211033.1"/>
    <property type="molecule type" value="Genomic_DNA"/>
</dbReference>
<keyword evidence="1" id="KW-0732">Signal</keyword>